<dbReference type="Pfam" id="PF01694">
    <property type="entry name" value="Rhomboid"/>
    <property type="match status" value="1"/>
</dbReference>
<protein>
    <submittedName>
        <fullName evidence="9">Rhomboid family intramembrane serine protease</fullName>
        <ecNumber evidence="9">3.4.21.105</ecNumber>
    </submittedName>
</protein>
<feature type="transmembrane region" description="Helical" evidence="7">
    <location>
        <begin position="202"/>
        <end position="220"/>
    </location>
</feature>
<comment type="similarity">
    <text evidence="2">Belongs to the peptidase S54 family.</text>
</comment>
<reference evidence="9 10" key="1">
    <citation type="submission" date="2023-07" db="EMBL/GenBank/DDBJ databases">
        <title>Protaetiibacter sp. nov WY-16 isolated from soil.</title>
        <authorList>
            <person name="Liu B."/>
            <person name="Wan Y."/>
        </authorList>
    </citation>
    <scope>NUCLEOTIDE SEQUENCE [LARGE SCALE GENOMIC DNA]</scope>
    <source>
        <strain evidence="9 10">WY-16</strain>
    </source>
</reference>
<keyword evidence="5 7" id="KW-1133">Transmembrane helix</keyword>
<evidence type="ECO:0000313" key="10">
    <source>
        <dbReference type="Proteomes" id="UP001241072"/>
    </source>
</evidence>
<evidence type="ECO:0000256" key="5">
    <source>
        <dbReference type="ARBA" id="ARBA00022989"/>
    </source>
</evidence>
<evidence type="ECO:0000256" key="3">
    <source>
        <dbReference type="ARBA" id="ARBA00022692"/>
    </source>
</evidence>
<feature type="transmembrane region" description="Helical" evidence="7">
    <location>
        <begin position="113"/>
        <end position="133"/>
    </location>
</feature>
<dbReference type="Proteomes" id="UP001241072">
    <property type="component" value="Unassembled WGS sequence"/>
</dbReference>
<name>A0ABT9BR45_9MICO</name>
<keyword evidence="6 7" id="KW-0472">Membrane</keyword>
<comment type="caution">
    <text evidence="9">The sequence shown here is derived from an EMBL/GenBank/DDBJ whole genome shotgun (WGS) entry which is preliminary data.</text>
</comment>
<keyword evidence="4 9" id="KW-0378">Hydrolase</keyword>
<evidence type="ECO:0000256" key="2">
    <source>
        <dbReference type="ARBA" id="ARBA00009045"/>
    </source>
</evidence>
<keyword evidence="3 7" id="KW-0812">Transmembrane</keyword>
<evidence type="ECO:0000256" key="1">
    <source>
        <dbReference type="ARBA" id="ARBA00004141"/>
    </source>
</evidence>
<feature type="transmembrane region" description="Helical" evidence="7">
    <location>
        <begin position="256"/>
        <end position="275"/>
    </location>
</feature>
<organism evidence="9 10">
    <name type="scientific">Antiquaquibacter soli</name>
    <dbReference type="NCBI Taxonomy" id="3064523"/>
    <lineage>
        <taxon>Bacteria</taxon>
        <taxon>Bacillati</taxon>
        <taxon>Actinomycetota</taxon>
        <taxon>Actinomycetes</taxon>
        <taxon>Micrococcales</taxon>
        <taxon>Microbacteriaceae</taxon>
        <taxon>Antiquaquibacter</taxon>
    </lineage>
</organism>
<dbReference type="PANTHER" id="PTHR43731:SF14">
    <property type="entry name" value="PRESENILIN-ASSOCIATED RHOMBOID-LIKE PROTEIN, MITOCHONDRIAL"/>
    <property type="match status" value="1"/>
</dbReference>
<dbReference type="InterPro" id="IPR035952">
    <property type="entry name" value="Rhomboid-like_sf"/>
</dbReference>
<evidence type="ECO:0000256" key="7">
    <source>
        <dbReference type="SAM" id="Phobius"/>
    </source>
</evidence>
<dbReference type="Gene3D" id="1.20.1540.10">
    <property type="entry name" value="Rhomboid-like"/>
    <property type="match status" value="1"/>
</dbReference>
<proteinExistence type="inferred from homology"/>
<sequence>MSDSAGRSSNYCYRHPDRQSFVLCQRCGRTICPQCQTQAAVGVQCPECVKEGRASIPRRKPAIVTAFRPGGTQPVVTYTLIALCVIVFILQNIPGVRDYVTTFGVYRPVYTAILPWTMITAMFLHGSIIHILLNMYSLFIFGPIMERLLGRGRFLALYLISGFGGSVAVLLLAPASAVLGASGAIFGLLGAFFVIQRRLGGNNIQLLIVIALNLVIGFLPNLNISWQAHVGGLVAGAAVAFVFLRTRHPSQRMLQLVLVGGVVAALLALTVVGVLV</sequence>
<dbReference type="EC" id="3.4.21.105" evidence="9"/>
<dbReference type="GO" id="GO:0006508">
    <property type="term" value="P:proteolysis"/>
    <property type="evidence" value="ECO:0007669"/>
    <property type="project" value="UniProtKB-KW"/>
</dbReference>
<feature type="transmembrane region" description="Helical" evidence="7">
    <location>
        <begin position="178"/>
        <end position="195"/>
    </location>
</feature>
<dbReference type="SUPFAM" id="SSF57845">
    <property type="entry name" value="B-box zinc-binding domain"/>
    <property type="match status" value="1"/>
</dbReference>
<evidence type="ECO:0000313" key="9">
    <source>
        <dbReference type="EMBL" id="MDO7883500.1"/>
    </source>
</evidence>
<gene>
    <name evidence="9" type="ORF">Q5716_14800</name>
</gene>
<dbReference type="SUPFAM" id="SSF144091">
    <property type="entry name" value="Rhomboid-like"/>
    <property type="match status" value="1"/>
</dbReference>
<evidence type="ECO:0000256" key="4">
    <source>
        <dbReference type="ARBA" id="ARBA00022801"/>
    </source>
</evidence>
<evidence type="ECO:0000256" key="6">
    <source>
        <dbReference type="ARBA" id="ARBA00023136"/>
    </source>
</evidence>
<dbReference type="PANTHER" id="PTHR43731">
    <property type="entry name" value="RHOMBOID PROTEASE"/>
    <property type="match status" value="1"/>
</dbReference>
<feature type="transmembrane region" description="Helical" evidence="7">
    <location>
        <begin position="226"/>
        <end position="244"/>
    </location>
</feature>
<dbReference type="EMBL" id="JAUQUB010000006">
    <property type="protein sequence ID" value="MDO7883500.1"/>
    <property type="molecule type" value="Genomic_DNA"/>
</dbReference>
<accession>A0ABT9BR45</accession>
<dbReference type="RefSeq" id="WP_305003929.1">
    <property type="nucleotide sequence ID" value="NZ_JAUQUB010000006.1"/>
</dbReference>
<dbReference type="InterPro" id="IPR022764">
    <property type="entry name" value="Peptidase_S54_rhomboid_dom"/>
</dbReference>
<feature type="transmembrane region" description="Helical" evidence="7">
    <location>
        <begin position="154"/>
        <end position="172"/>
    </location>
</feature>
<comment type="subcellular location">
    <subcellularLocation>
        <location evidence="1">Membrane</location>
        <topology evidence="1">Multi-pass membrane protein</topology>
    </subcellularLocation>
</comment>
<evidence type="ECO:0000259" key="8">
    <source>
        <dbReference type="Pfam" id="PF01694"/>
    </source>
</evidence>
<feature type="domain" description="Peptidase S54 rhomboid" evidence="8">
    <location>
        <begin position="116"/>
        <end position="245"/>
    </location>
</feature>
<keyword evidence="9" id="KW-0645">Protease</keyword>
<dbReference type="GO" id="GO:0008233">
    <property type="term" value="F:peptidase activity"/>
    <property type="evidence" value="ECO:0007669"/>
    <property type="project" value="UniProtKB-KW"/>
</dbReference>
<dbReference type="InterPro" id="IPR050925">
    <property type="entry name" value="Rhomboid_protease_S54"/>
</dbReference>
<keyword evidence="10" id="KW-1185">Reference proteome</keyword>
<feature type="transmembrane region" description="Helical" evidence="7">
    <location>
        <begin position="75"/>
        <end position="93"/>
    </location>
</feature>